<protein>
    <recommendedName>
        <fullName evidence="2">HTH psq-type domain-containing protein</fullName>
    </recommendedName>
</protein>
<proteinExistence type="predicted"/>
<sequence>MAPKCKPDSSDPKEKDAAKKRKAITMEVKVDIIRRSDKGETPTEIGRSLQLSRSTVTTIIKDKDGILEHVTRSAPMKATVITMQRSGLSIEMERLLVPEKARRLFDVLKREKGEGSENEEFV</sequence>
<feature type="region of interest" description="Disordered" evidence="1">
    <location>
        <begin position="1"/>
        <end position="21"/>
    </location>
</feature>
<evidence type="ECO:0000259" key="2">
    <source>
        <dbReference type="Pfam" id="PF04218"/>
    </source>
</evidence>
<accession>A0A2C9LLX7</accession>
<dbReference type="AlphaFoldDB" id="A0A2C9LLX7"/>
<reference evidence="3" key="1">
    <citation type="submission" date="2020-05" db="UniProtKB">
        <authorList>
            <consortium name="EnsemblMetazoa"/>
        </authorList>
    </citation>
    <scope>IDENTIFICATION</scope>
    <source>
        <strain evidence="3">BB02</strain>
    </source>
</reference>
<dbReference type="KEGG" id="bgt:106074427"/>
<gene>
    <name evidence="3" type="primary">106074427</name>
</gene>
<name>A0A2C9LLX7_BIOGL</name>
<dbReference type="GO" id="GO:0003677">
    <property type="term" value="F:DNA binding"/>
    <property type="evidence" value="ECO:0007669"/>
    <property type="project" value="InterPro"/>
</dbReference>
<evidence type="ECO:0000313" key="4">
    <source>
        <dbReference type="Proteomes" id="UP000076420"/>
    </source>
</evidence>
<dbReference type="Gene3D" id="1.10.10.60">
    <property type="entry name" value="Homeodomain-like"/>
    <property type="match status" value="1"/>
</dbReference>
<dbReference type="InterPro" id="IPR009057">
    <property type="entry name" value="Homeodomain-like_sf"/>
</dbReference>
<organism evidence="3 4">
    <name type="scientific">Biomphalaria glabrata</name>
    <name type="common">Bloodfluke planorb</name>
    <name type="synonym">Freshwater snail</name>
    <dbReference type="NCBI Taxonomy" id="6526"/>
    <lineage>
        <taxon>Eukaryota</taxon>
        <taxon>Metazoa</taxon>
        <taxon>Spiralia</taxon>
        <taxon>Lophotrochozoa</taxon>
        <taxon>Mollusca</taxon>
        <taxon>Gastropoda</taxon>
        <taxon>Heterobranchia</taxon>
        <taxon>Euthyneura</taxon>
        <taxon>Panpulmonata</taxon>
        <taxon>Hygrophila</taxon>
        <taxon>Lymnaeoidea</taxon>
        <taxon>Planorbidae</taxon>
        <taxon>Biomphalaria</taxon>
    </lineage>
</organism>
<evidence type="ECO:0000313" key="3">
    <source>
        <dbReference type="EnsemblMetazoa" id="BGLB032461-PA"/>
    </source>
</evidence>
<dbReference type="Proteomes" id="UP000076420">
    <property type="component" value="Unassembled WGS sequence"/>
</dbReference>
<dbReference type="Pfam" id="PF04218">
    <property type="entry name" value="CENP-B_N"/>
    <property type="match status" value="1"/>
</dbReference>
<feature type="compositionally biased region" description="Basic and acidic residues" evidence="1">
    <location>
        <begin position="1"/>
        <end position="17"/>
    </location>
</feature>
<dbReference type="InterPro" id="IPR007889">
    <property type="entry name" value="HTH_Psq"/>
</dbReference>
<dbReference type="SUPFAM" id="SSF46689">
    <property type="entry name" value="Homeodomain-like"/>
    <property type="match status" value="1"/>
</dbReference>
<dbReference type="VEuPathDB" id="VectorBase:BGLB032461"/>
<evidence type="ECO:0000256" key="1">
    <source>
        <dbReference type="SAM" id="MobiDB-lite"/>
    </source>
</evidence>
<dbReference type="EnsemblMetazoa" id="BGLB032461-RA">
    <property type="protein sequence ID" value="BGLB032461-PA"/>
    <property type="gene ID" value="BGLB032461"/>
</dbReference>
<feature type="domain" description="HTH psq-type" evidence="2">
    <location>
        <begin position="19"/>
        <end position="68"/>
    </location>
</feature>